<evidence type="ECO:0008006" key="3">
    <source>
        <dbReference type="Google" id="ProtNLM"/>
    </source>
</evidence>
<dbReference type="EMBL" id="BAAAOH010000001">
    <property type="protein sequence ID" value="GAA1975724.1"/>
    <property type="molecule type" value="Genomic_DNA"/>
</dbReference>
<dbReference type="Proteomes" id="UP001500326">
    <property type="component" value="Unassembled WGS sequence"/>
</dbReference>
<gene>
    <name evidence="1" type="ORF">GCM10009777_05780</name>
</gene>
<protein>
    <recommendedName>
        <fullName evidence="3">Lipoprotein</fullName>
    </recommendedName>
</protein>
<accession>A0ABP5D8K1</accession>
<comment type="caution">
    <text evidence="1">The sequence shown here is derived from an EMBL/GenBank/DDBJ whole genome shotgun (WGS) entry which is preliminary data.</text>
</comment>
<sequence>MLAMLALSACSAAMDESARSPLPEGITAVLVQLRSDVAARQAQVEVHNAGDTSIRIGDVTVADPRLDGVASRVLDRESTLGPGGTVDFRIQLPEMACDVTEGTPSVRLTFVGQGADEVREGALPDALDVLGPMHERECRAQALAEAADVSIVSFTPSESGSPADLTLEIAPTGEDSARIVGVHDTNLLTFAGTQPVGYPIDIAVASGDTETTIVHLPLVPLRCDPHAVQEDKRGTVFTFDVEVEGEPGTVEIAAVEDVRGRILTWVANWCGFGPG</sequence>
<keyword evidence="2" id="KW-1185">Reference proteome</keyword>
<organism evidence="1 2">
    <name type="scientific">Microbacterium pumilum</name>
    <dbReference type="NCBI Taxonomy" id="344165"/>
    <lineage>
        <taxon>Bacteria</taxon>
        <taxon>Bacillati</taxon>
        <taxon>Actinomycetota</taxon>
        <taxon>Actinomycetes</taxon>
        <taxon>Micrococcales</taxon>
        <taxon>Microbacteriaceae</taxon>
        <taxon>Microbacterium</taxon>
    </lineage>
</organism>
<evidence type="ECO:0000313" key="2">
    <source>
        <dbReference type="Proteomes" id="UP001500326"/>
    </source>
</evidence>
<evidence type="ECO:0000313" key="1">
    <source>
        <dbReference type="EMBL" id="GAA1975724.1"/>
    </source>
</evidence>
<name>A0ABP5D8K1_9MICO</name>
<reference evidence="2" key="1">
    <citation type="journal article" date="2019" name="Int. J. Syst. Evol. Microbiol.">
        <title>The Global Catalogue of Microorganisms (GCM) 10K type strain sequencing project: providing services to taxonomists for standard genome sequencing and annotation.</title>
        <authorList>
            <consortium name="The Broad Institute Genomics Platform"/>
            <consortium name="The Broad Institute Genome Sequencing Center for Infectious Disease"/>
            <person name="Wu L."/>
            <person name="Ma J."/>
        </authorList>
    </citation>
    <scope>NUCLEOTIDE SEQUENCE [LARGE SCALE GENOMIC DNA]</scope>
    <source>
        <strain evidence="2">JCM 14902</strain>
    </source>
</reference>
<proteinExistence type="predicted"/>